<feature type="region of interest" description="Disordered" evidence="1">
    <location>
        <begin position="1034"/>
        <end position="1063"/>
    </location>
</feature>
<evidence type="ECO:0000313" key="4">
    <source>
        <dbReference type="Proteomes" id="UP000198850"/>
    </source>
</evidence>
<reference evidence="3 4" key="1">
    <citation type="submission" date="2016-10" db="EMBL/GenBank/DDBJ databases">
        <authorList>
            <person name="de Groot N.N."/>
        </authorList>
    </citation>
    <scope>NUCLEOTIDE SEQUENCE [LARGE SCALE GENOMIC DNA]</scope>
    <source>
        <strain evidence="3 4">DSM 19033</strain>
    </source>
</reference>
<protein>
    <recommendedName>
        <fullName evidence="5">DUF4175 family protein</fullName>
    </recommendedName>
</protein>
<evidence type="ECO:0008006" key="5">
    <source>
        <dbReference type="Google" id="ProtNLM"/>
    </source>
</evidence>
<dbReference type="RefSeq" id="WP_090557486.1">
    <property type="nucleotide sequence ID" value="NZ_FNRA01000007.1"/>
</dbReference>
<evidence type="ECO:0000313" key="3">
    <source>
        <dbReference type="EMBL" id="SEA94284.1"/>
    </source>
</evidence>
<feature type="region of interest" description="Disordered" evidence="1">
    <location>
        <begin position="718"/>
        <end position="784"/>
    </location>
</feature>
<keyword evidence="2" id="KW-1133">Transmembrane helix</keyword>
<feature type="region of interest" description="Disordered" evidence="1">
    <location>
        <begin position="678"/>
        <end position="699"/>
    </location>
</feature>
<feature type="region of interest" description="Disordered" evidence="1">
    <location>
        <begin position="911"/>
        <end position="961"/>
    </location>
</feature>
<feature type="compositionally biased region" description="Basic and acidic residues" evidence="1">
    <location>
        <begin position="1034"/>
        <end position="1054"/>
    </location>
</feature>
<feature type="compositionally biased region" description="Basic and acidic residues" evidence="1">
    <location>
        <begin position="680"/>
        <end position="699"/>
    </location>
</feature>
<feature type="compositionally biased region" description="Basic residues" evidence="1">
    <location>
        <begin position="913"/>
        <end position="923"/>
    </location>
</feature>
<dbReference type="AlphaFoldDB" id="A0A1H4FAE4"/>
<name>A0A1H4FAE4_9SPHI</name>
<feature type="transmembrane region" description="Helical" evidence="2">
    <location>
        <begin position="160"/>
        <end position="179"/>
    </location>
</feature>
<feature type="compositionally biased region" description="Polar residues" evidence="1">
    <location>
        <begin position="569"/>
        <end position="578"/>
    </location>
</feature>
<feature type="compositionally biased region" description="Low complexity" evidence="1">
    <location>
        <begin position="924"/>
        <end position="943"/>
    </location>
</feature>
<gene>
    <name evidence="3" type="ORF">SAMN05443550_10798</name>
</gene>
<keyword evidence="4" id="KW-1185">Reference proteome</keyword>
<feature type="transmembrane region" description="Helical" evidence="2">
    <location>
        <begin position="60"/>
        <end position="80"/>
    </location>
</feature>
<dbReference type="Proteomes" id="UP000198850">
    <property type="component" value="Unassembled WGS sequence"/>
</dbReference>
<feature type="region of interest" description="Disordered" evidence="1">
    <location>
        <begin position="569"/>
        <end position="588"/>
    </location>
</feature>
<feature type="compositionally biased region" description="Low complexity" evidence="1">
    <location>
        <begin position="751"/>
        <end position="760"/>
    </location>
</feature>
<feature type="transmembrane region" description="Helical" evidence="2">
    <location>
        <begin position="27"/>
        <end position="48"/>
    </location>
</feature>
<accession>A0A1H4FAE4</accession>
<feature type="compositionally biased region" description="Basic and acidic residues" evidence="1">
    <location>
        <begin position="721"/>
        <end position="750"/>
    </location>
</feature>
<keyword evidence="2" id="KW-0472">Membrane</keyword>
<feature type="compositionally biased region" description="Basic and acidic residues" evidence="1">
    <location>
        <begin position="761"/>
        <end position="773"/>
    </location>
</feature>
<dbReference type="OrthoDB" id="9812498at2"/>
<proteinExistence type="predicted"/>
<sequence length="1104" mass="126343">MDGNYEILISRINEFRKKFYLNKLLRGMIYTLAILLSLYLLLFVLVYYIRPIPVIKTILFFSYLLLLSLSTVIGIIKPLLSYLSLSKTLSLEEAAALIGAHFEPIRDKLLNTLQLKALADLSPSQNQLILAGIDQKINELKPIPFSNAVSLNENKKYIKYFLIPLALILLVAVIAPVVFREGTRSFIQYNKEILPAAPFNFVLRNRAMTVTQGEDLMIDLELNGDQLPQEVYLMEGLNTFKLERKGNNRFYYALKNLQKTQLFHFSAGGFDSKSYLLTVKPRPSVLNIRASLVYPLYLKKKNELISNAGDLLLPEGTRVTWNIYTENTGILRFTLDKMVKELAMNGNETSFSALLRKSQSYQIVPKNTFSVHPDSINHKIEVIPDLAPQISVTETTDSINGKVHYFKGNISDDHGFTSLKFVYTVKENGTGKKTVSTAIPIAAAQQENPFLYYRNLKDLALKPGQIVEYYLEVADNDAVNGPKKARSAIKTFSPPSGQALAKQLNTESSTLKQQMNSAIKMASEVERYSKKLGENLLDKKELSFENKKEIGQLLDKQKKLEEAVKDIQQAKQKNSSEQAENESVKTELAEKQKQIDDLFNHILDPKTKALLEKLQSLMDQNNKDQVQNELSKMTMDNKSLKKELDRVLELYKQLEFEQSLQEKIDRLKNLSDAQKGLAKKTQEKNAATEDLKKQQQKNTEEFNELKKEMQQLDQKNQTLEHPNDFRPMEKETKSVQEQQHKSMENLEKKQSQQAAANQQKAAEEMRKMAKQLEEANQQSAEMENNLQTEELRRLLQNLLQTSFDQEKVMVNLKKMVSGDPSYLKNVQQQREIKDNMKTISDSLSSLSRRVPQIESTVNEEMQKINFNIDKSLESLGERRTAEAGRNQQYTMSSVNNLALMLNEALDQLEKNKKNSKSGGKGKGKQSMQQLQQMQQQLNKNMQQARQQLEKDGNKGSVPKGKMSESFAKMAQQQQMIREALQKLNAEENKDGKNGSGNLNQMVKDMKLTESDLINKRLEEETIKRQQGLMTKLLDAEKASRDQDEEGKRESRAGKEFPPSYPKMLEQFKKDNLGEKEFLQKLPPTLNYYYKNKISTYFKSLNSPH</sequence>
<evidence type="ECO:0000256" key="1">
    <source>
        <dbReference type="SAM" id="MobiDB-lite"/>
    </source>
</evidence>
<dbReference type="EMBL" id="FNRA01000007">
    <property type="protein sequence ID" value="SEA94284.1"/>
    <property type="molecule type" value="Genomic_DNA"/>
</dbReference>
<evidence type="ECO:0000256" key="2">
    <source>
        <dbReference type="SAM" id="Phobius"/>
    </source>
</evidence>
<organism evidence="3 4">
    <name type="scientific">Pedobacter hartonius</name>
    <dbReference type="NCBI Taxonomy" id="425514"/>
    <lineage>
        <taxon>Bacteria</taxon>
        <taxon>Pseudomonadati</taxon>
        <taxon>Bacteroidota</taxon>
        <taxon>Sphingobacteriia</taxon>
        <taxon>Sphingobacteriales</taxon>
        <taxon>Sphingobacteriaceae</taxon>
        <taxon>Pedobacter</taxon>
    </lineage>
</organism>
<dbReference type="STRING" id="425514.SAMN05443550_10798"/>
<keyword evidence="2" id="KW-0812">Transmembrane</keyword>